<accession>A0A3R7QMN9</accession>
<sequence length="65" mass="7462">MISFLILELIDINTPSFEDALIQKSGRSLSSNAQDGFMQGGKKIRRLMLRRRDRGGINEELIVRR</sequence>
<protein>
    <submittedName>
        <fullName evidence="1">Uncharacterized protein</fullName>
    </submittedName>
</protein>
<proteinExistence type="predicted"/>
<reference evidence="1 2" key="1">
    <citation type="submission" date="2018-11" db="EMBL/GenBank/DDBJ databases">
        <title>Genome Analysis of Haplotype D of Candidatus Liberibacter Solanacearum.</title>
        <authorList>
            <person name="Katsir L."/>
            <person name="Ruan Z."/>
            <person name="Santos Garcia D."/>
            <person name="Piasezky A."/>
            <person name="Jiang J."/>
            <person name="Sela N."/>
            <person name="Freilich S."/>
            <person name="Bahar O."/>
        </authorList>
    </citation>
    <scope>NUCLEOTIDE SEQUENCE [LARGE SCALE GENOMIC DNA]</scope>
    <source>
        <strain evidence="2">haplotype D1</strain>
    </source>
</reference>
<dbReference type="EMBL" id="PKRU02000014">
    <property type="protein sequence ID" value="RPD37319.1"/>
    <property type="molecule type" value="Genomic_DNA"/>
</dbReference>
<dbReference type="Proteomes" id="UP000236895">
    <property type="component" value="Unassembled WGS sequence"/>
</dbReference>
<gene>
    <name evidence="1" type="ORF">C0030_003135</name>
</gene>
<comment type="caution">
    <text evidence="1">The sequence shown here is derived from an EMBL/GenBank/DDBJ whole genome shotgun (WGS) entry which is preliminary data.</text>
</comment>
<organism evidence="1 2">
    <name type="scientific">Candidatus Liberibacter solanacearum</name>
    <dbReference type="NCBI Taxonomy" id="556287"/>
    <lineage>
        <taxon>Bacteria</taxon>
        <taxon>Pseudomonadati</taxon>
        <taxon>Pseudomonadota</taxon>
        <taxon>Alphaproteobacteria</taxon>
        <taxon>Hyphomicrobiales</taxon>
        <taxon>Rhizobiaceae</taxon>
        <taxon>Liberibacter</taxon>
    </lineage>
</organism>
<name>A0A3R7QMN9_9HYPH</name>
<evidence type="ECO:0000313" key="1">
    <source>
        <dbReference type="EMBL" id="RPD37319.1"/>
    </source>
</evidence>
<dbReference type="AlphaFoldDB" id="A0A3R7QMN9"/>
<evidence type="ECO:0000313" key="2">
    <source>
        <dbReference type="Proteomes" id="UP000236895"/>
    </source>
</evidence>